<gene>
    <name evidence="2" type="ORF">M6B38_413670</name>
</gene>
<comment type="caution">
    <text evidence="2">The sequence shown here is derived from an EMBL/GenBank/DDBJ whole genome shotgun (WGS) entry which is preliminary data.</text>
</comment>
<proteinExistence type="predicted"/>
<dbReference type="EMBL" id="JANAVB010028000">
    <property type="protein sequence ID" value="KAJ6816948.1"/>
    <property type="molecule type" value="Genomic_DNA"/>
</dbReference>
<evidence type="ECO:0000256" key="1">
    <source>
        <dbReference type="SAM" id="MobiDB-lite"/>
    </source>
</evidence>
<accession>A0AAX6FLF9</accession>
<protein>
    <submittedName>
        <fullName evidence="2">Uncharacterized protein</fullName>
    </submittedName>
</protein>
<reference evidence="2" key="1">
    <citation type="journal article" date="2023" name="GigaByte">
        <title>Genome assembly of the bearded iris, Iris pallida Lam.</title>
        <authorList>
            <person name="Bruccoleri R.E."/>
            <person name="Oakeley E.J."/>
            <person name="Faust A.M.E."/>
            <person name="Altorfer M."/>
            <person name="Dessus-Babus S."/>
            <person name="Burckhardt D."/>
            <person name="Oertli M."/>
            <person name="Naumann U."/>
            <person name="Petersen F."/>
            <person name="Wong J."/>
        </authorList>
    </citation>
    <scope>NUCLEOTIDE SEQUENCE</scope>
    <source>
        <strain evidence="2">GSM-AAB239-AS_SAM_17_03QT</strain>
    </source>
</reference>
<dbReference type="AlphaFoldDB" id="A0AAX6FLF9"/>
<keyword evidence="3" id="KW-1185">Reference proteome</keyword>
<organism evidence="2 3">
    <name type="scientific">Iris pallida</name>
    <name type="common">Sweet iris</name>
    <dbReference type="NCBI Taxonomy" id="29817"/>
    <lineage>
        <taxon>Eukaryota</taxon>
        <taxon>Viridiplantae</taxon>
        <taxon>Streptophyta</taxon>
        <taxon>Embryophyta</taxon>
        <taxon>Tracheophyta</taxon>
        <taxon>Spermatophyta</taxon>
        <taxon>Magnoliopsida</taxon>
        <taxon>Liliopsida</taxon>
        <taxon>Asparagales</taxon>
        <taxon>Iridaceae</taxon>
        <taxon>Iridoideae</taxon>
        <taxon>Irideae</taxon>
        <taxon>Iris</taxon>
    </lineage>
</organism>
<evidence type="ECO:0000313" key="2">
    <source>
        <dbReference type="EMBL" id="KAJ6816948.1"/>
    </source>
</evidence>
<reference evidence="2" key="2">
    <citation type="submission" date="2023-04" db="EMBL/GenBank/DDBJ databases">
        <authorList>
            <person name="Bruccoleri R.E."/>
            <person name="Oakeley E.J."/>
            <person name="Faust A.-M."/>
            <person name="Dessus-Babus S."/>
            <person name="Altorfer M."/>
            <person name="Burckhardt D."/>
            <person name="Oertli M."/>
            <person name="Naumann U."/>
            <person name="Petersen F."/>
            <person name="Wong J."/>
        </authorList>
    </citation>
    <scope>NUCLEOTIDE SEQUENCE</scope>
    <source>
        <strain evidence="2">GSM-AAB239-AS_SAM_17_03QT</strain>
        <tissue evidence="2">Leaf</tissue>
    </source>
</reference>
<sequence>MVAAHRGFGHSARWLEHRGSARRSWAARDRHGKTDSALGCSLAVVPDAGSRRPSAGHGESGVYDTTTVGRSIAPERRRCGRPRGAVGRDGSGEEGLRRSTGASVGRKLGHGGAAVVVFSWSRVRRRLAVANG</sequence>
<evidence type="ECO:0000313" key="3">
    <source>
        <dbReference type="Proteomes" id="UP001140949"/>
    </source>
</evidence>
<feature type="region of interest" description="Disordered" evidence="1">
    <location>
        <begin position="46"/>
        <end position="108"/>
    </location>
</feature>
<dbReference type="Proteomes" id="UP001140949">
    <property type="component" value="Unassembled WGS sequence"/>
</dbReference>
<name>A0AAX6FLF9_IRIPA</name>